<dbReference type="SUPFAM" id="SSF49265">
    <property type="entry name" value="Fibronectin type III"/>
    <property type="match status" value="1"/>
</dbReference>
<proteinExistence type="predicted"/>
<dbReference type="AlphaFoldDB" id="A0A2G8JKE1"/>
<feature type="transmembrane region" description="Helical" evidence="2">
    <location>
        <begin position="163"/>
        <end position="185"/>
    </location>
</feature>
<dbReference type="InterPro" id="IPR036116">
    <property type="entry name" value="FN3_sf"/>
</dbReference>
<keyword evidence="5" id="KW-1185">Reference proteome</keyword>
<dbReference type="PROSITE" id="PS50853">
    <property type="entry name" value="FN3"/>
    <property type="match status" value="1"/>
</dbReference>
<dbReference type="Pfam" id="PF00041">
    <property type="entry name" value="fn3"/>
    <property type="match status" value="1"/>
</dbReference>
<sequence>METISLPQGGNETGMFYSLSVSDEAYSMVCVRVALKTVGESEFSEAGCRRTRMARPHLALRISHLLILHKTAKILSEEMYCSPLAPKEANGIITGYRLTVWRTSNSTNLWEYHIPPNDTTTLVKGILSYQEYKAQLFAINAFGESDPSNVTITKVVTPNKAPLIIICTLVVLTIICCIMLTICLYSKIKKRVLPKVPEPVYYNDPFMTQLQCTHSIEPEVFDPLNSPPVETSTQIANGDAVTSEPAVGSGARRTAPATHTDDSRAVTARRYITAAKN</sequence>
<evidence type="ECO:0000313" key="4">
    <source>
        <dbReference type="EMBL" id="PIK36179.1"/>
    </source>
</evidence>
<dbReference type="Gene3D" id="2.60.40.10">
    <property type="entry name" value="Immunoglobulins"/>
    <property type="match status" value="1"/>
</dbReference>
<keyword evidence="2" id="KW-0472">Membrane</keyword>
<feature type="region of interest" description="Disordered" evidence="1">
    <location>
        <begin position="239"/>
        <end position="263"/>
    </location>
</feature>
<protein>
    <recommendedName>
        <fullName evidence="3">Fibronectin type-III domain-containing protein</fullName>
    </recommendedName>
</protein>
<keyword evidence="2" id="KW-1133">Transmembrane helix</keyword>
<evidence type="ECO:0000313" key="5">
    <source>
        <dbReference type="Proteomes" id="UP000230750"/>
    </source>
</evidence>
<evidence type="ECO:0000256" key="1">
    <source>
        <dbReference type="SAM" id="MobiDB-lite"/>
    </source>
</evidence>
<organism evidence="4 5">
    <name type="scientific">Stichopus japonicus</name>
    <name type="common">Sea cucumber</name>
    <dbReference type="NCBI Taxonomy" id="307972"/>
    <lineage>
        <taxon>Eukaryota</taxon>
        <taxon>Metazoa</taxon>
        <taxon>Echinodermata</taxon>
        <taxon>Eleutherozoa</taxon>
        <taxon>Echinozoa</taxon>
        <taxon>Holothuroidea</taxon>
        <taxon>Aspidochirotacea</taxon>
        <taxon>Aspidochirotida</taxon>
        <taxon>Stichopodidae</taxon>
        <taxon>Apostichopus</taxon>
    </lineage>
</organism>
<dbReference type="InterPro" id="IPR003961">
    <property type="entry name" value="FN3_dom"/>
</dbReference>
<dbReference type="CDD" id="cd00063">
    <property type="entry name" value="FN3"/>
    <property type="match status" value="1"/>
</dbReference>
<evidence type="ECO:0000256" key="2">
    <source>
        <dbReference type="SAM" id="Phobius"/>
    </source>
</evidence>
<dbReference type="InterPro" id="IPR013783">
    <property type="entry name" value="Ig-like_fold"/>
</dbReference>
<evidence type="ECO:0000259" key="3">
    <source>
        <dbReference type="PROSITE" id="PS50853"/>
    </source>
</evidence>
<reference evidence="4 5" key="1">
    <citation type="journal article" date="2017" name="PLoS Biol.">
        <title>The sea cucumber genome provides insights into morphological evolution and visceral regeneration.</title>
        <authorList>
            <person name="Zhang X."/>
            <person name="Sun L."/>
            <person name="Yuan J."/>
            <person name="Sun Y."/>
            <person name="Gao Y."/>
            <person name="Zhang L."/>
            <person name="Li S."/>
            <person name="Dai H."/>
            <person name="Hamel J.F."/>
            <person name="Liu C."/>
            <person name="Yu Y."/>
            <person name="Liu S."/>
            <person name="Lin W."/>
            <person name="Guo K."/>
            <person name="Jin S."/>
            <person name="Xu P."/>
            <person name="Storey K.B."/>
            <person name="Huan P."/>
            <person name="Zhang T."/>
            <person name="Zhou Y."/>
            <person name="Zhang J."/>
            <person name="Lin C."/>
            <person name="Li X."/>
            <person name="Xing L."/>
            <person name="Huo D."/>
            <person name="Sun M."/>
            <person name="Wang L."/>
            <person name="Mercier A."/>
            <person name="Li F."/>
            <person name="Yang H."/>
            <person name="Xiang J."/>
        </authorList>
    </citation>
    <scope>NUCLEOTIDE SEQUENCE [LARGE SCALE GENOMIC DNA]</scope>
    <source>
        <strain evidence="4">Shaxun</strain>
        <tissue evidence="4">Muscle</tissue>
    </source>
</reference>
<comment type="caution">
    <text evidence="4">The sequence shown here is derived from an EMBL/GenBank/DDBJ whole genome shotgun (WGS) entry which is preliminary data.</text>
</comment>
<dbReference type="EMBL" id="MRZV01001726">
    <property type="protein sequence ID" value="PIK36179.1"/>
    <property type="molecule type" value="Genomic_DNA"/>
</dbReference>
<accession>A0A2G8JKE1</accession>
<name>A0A2G8JKE1_STIJA</name>
<keyword evidence="2" id="KW-0812">Transmembrane</keyword>
<gene>
    <name evidence="4" type="ORF">BSL78_26992</name>
</gene>
<dbReference type="Proteomes" id="UP000230750">
    <property type="component" value="Unassembled WGS sequence"/>
</dbReference>
<feature type="domain" description="Fibronectin type-III" evidence="3">
    <location>
        <begin position="61"/>
        <end position="160"/>
    </location>
</feature>